<keyword evidence="11" id="KW-0408">Iron</keyword>
<reference evidence="14" key="1">
    <citation type="submission" date="2021-06" db="EMBL/GenBank/DDBJ databases">
        <authorList>
            <person name="Hodson N. C."/>
            <person name="Mongue J. A."/>
            <person name="Jaron S. K."/>
        </authorList>
    </citation>
    <scope>NUCLEOTIDE SEQUENCE</scope>
</reference>
<dbReference type="OrthoDB" id="1103324at2759"/>
<comment type="function">
    <text evidence="2">May be involved in the metabolism of insect hormones and in the breakdown of synthetic insecticides.</text>
</comment>
<evidence type="ECO:0000256" key="11">
    <source>
        <dbReference type="ARBA" id="ARBA00023004"/>
    </source>
</evidence>
<evidence type="ECO:0000256" key="5">
    <source>
        <dbReference type="ARBA" id="ARBA00010617"/>
    </source>
</evidence>
<keyword evidence="9" id="KW-0492">Microsome</keyword>
<dbReference type="Proteomes" id="UP000708208">
    <property type="component" value="Unassembled WGS sequence"/>
</dbReference>
<sequence length="370" mass="42549">MNLTTLAGRPLLKSFITARSEGVPRGIVFTEGQEWSEQRRFALRNLRDFGFGTKTMEGKVQEEVRVLLEKFQENEGKPIQVRNVFNAAVVNALWSIMFGERLDQEEPEVKDAINRIASTFEESNILANLAMFIPIIGQISPKLSGYMKMVEEAIPLNNFMKKQIESHNKHYEEDQPRDFVDAYTDEVKNTTDPKSSFHPKHNEMLFALLDLFVAGSETTSTTLSWMCAYLIRHPQVQHKLQEEIDQVVGKERLPALADRPSMPYTEAVISEVLRYSSIVPMVMHKASEDLEFHGFFIPKDTIVLPNFYDAHFDEAAWGDPQNFRPERFLNEDVTFFQTFVITRSGELPNLVPHVGFSLSPKPFEMILKRR</sequence>
<evidence type="ECO:0000313" key="14">
    <source>
        <dbReference type="EMBL" id="CAG7731952.1"/>
    </source>
</evidence>
<dbReference type="InterPro" id="IPR050182">
    <property type="entry name" value="Cytochrome_P450_fam2"/>
</dbReference>
<dbReference type="GO" id="GO:0005506">
    <property type="term" value="F:iron ion binding"/>
    <property type="evidence" value="ECO:0007669"/>
    <property type="project" value="InterPro"/>
</dbReference>
<evidence type="ECO:0000313" key="15">
    <source>
        <dbReference type="Proteomes" id="UP000708208"/>
    </source>
</evidence>
<dbReference type="FunFam" id="1.10.630.10:FF:000238">
    <property type="entry name" value="Cytochrome P450 2A6"/>
    <property type="match status" value="1"/>
</dbReference>
<dbReference type="GO" id="GO:0008395">
    <property type="term" value="F:steroid hydroxylase activity"/>
    <property type="evidence" value="ECO:0007669"/>
    <property type="project" value="TreeGrafter"/>
</dbReference>
<keyword evidence="10" id="KW-0560">Oxidoreductase</keyword>
<gene>
    <name evidence="14" type="ORF">AFUS01_LOCUS20501</name>
</gene>
<dbReference type="InterPro" id="IPR001128">
    <property type="entry name" value="Cyt_P450"/>
</dbReference>
<evidence type="ECO:0000256" key="1">
    <source>
        <dbReference type="ARBA" id="ARBA00001971"/>
    </source>
</evidence>
<evidence type="ECO:0000256" key="10">
    <source>
        <dbReference type="ARBA" id="ARBA00023002"/>
    </source>
</evidence>
<dbReference type="AlphaFoldDB" id="A0A8J2K4B6"/>
<keyword evidence="12" id="KW-0503">Monooxygenase</keyword>
<evidence type="ECO:0000256" key="13">
    <source>
        <dbReference type="ARBA" id="ARBA00023136"/>
    </source>
</evidence>
<comment type="subcellular location">
    <subcellularLocation>
        <location evidence="4">Endoplasmic reticulum membrane</location>
        <topology evidence="4">Peripheral membrane protein</topology>
    </subcellularLocation>
    <subcellularLocation>
        <location evidence="3">Microsome membrane</location>
        <topology evidence="3">Peripheral membrane protein</topology>
    </subcellularLocation>
</comment>
<evidence type="ECO:0008006" key="16">
    <source>
        <dbReference type="Google" id="ProtNLM"/>
    </source>
</evidence>
<keyword evidence="13" id="KW-0472">Membrane</keyword>
<proteinExistence type="inferred from homology"/>
<dbReference type="GO" id="GO:0020037">
    <property type="term" value="F:heme binding"/>
    <property type="evidence" value="ECO:0007669"/>
    <property type="project" value="InterPro"/>
</dbReference>
<dbReference type="GO" id="GO:0006805">
    <property type="term" value="P:xenobiotic metabolic process"/>
    <property type="evidence" value="ECO:0007669"/>
    <property type="project" value="TreeGrafter"/>
</dbReference>
<keyword evidence="15" id="KW-1185">Reference proteome</keyword>
<evidence type="ECO:0000256" key="12">
    <source>
        <dbReference type="ARBA" id="ARBA00023033"/>
    </source>
</evidence>
<keyword evidence="7" id="KW-0479">Metal-binding</keyword>
<comment type="similarity">
    <text evidence="5">Belongs to the cytochrome P450 family.</text>
</comment>
<evidence type="ECO:0000256" key="3">
    <source>
        <dbReference type="ARBA" id="ARBA00004174"/>
    </source>
</evidence>
<organism evidence="14 15">
    <name type="scientific">Allacma fusca</name>
    <dbReference type="NCBI Taxonomy" id="39272"/>
    <lineage>
        <taxon>Eukaryota</taxon>
        <taxon>Metazoa</taxon>
        <taxon>Ecdysozoa</taxon>
        <taxon>Arthropoda</taxon>
        <taxon>Hexapoda</taxon>
        <taxon>Collembola</taxon>
        <taxon>Symphypleona</taxon>
        <taxon>Sminthuridae</taxon>
        <taxon>Allacma</taxon>
    </lineage>
</organism>
<evidence type="ECO:0000256" key="2">
    <source>
        <dbReference type="ARBA" id="ARBA00003690"/>
    </source>
</evidence>
<dbReference type="GO" id="GO:0005789">
    <property type="term" value="C:endoplasmic reticulum membrane"/>
    <property type="evidence" value="ECO:0007669"/>
    <property type="project" value="UniProtKB-SubCell"/>
</dbReference>
<name>A0A8J2K4B6_9HEXA</name>
<evidence type="ECO:0000256" key="9">
    <source>
        <dbReference type="ARBA" id="ARBA00022848"/>
    </source>
</evidence>
<dbReference type="EMBL" id="CAJVCH010221942">
    <property type="protein sequence ID" value="CAG7731952.1"/>
    <property type="molecule type" value="Genomic_DNA"/>
</dbReference>
<dbReference type="PANTHER" id="PTHR24300:SF376">
    <property type="entry name" value="CYTOCHROME P450 15A1"/>
    <property type="match status" value="1"/>
</dbReference>
<dbReference type="GO" id="GO:0006082">
    <property type="term" value="P:organic acid metabolic process"/>
    <property type="evidence" value="ECO:0007669"/>
    <property type="project" value="TreeGrafter"/>
</dbReference>
<comment type="caution">
    <text evidence="14">The sequence shown here is derived from an EMBL/GenBank/DDBJ whole genome shotgun (WGS) entry which is preliminary data.</text>
</comment>
<comment type="cofactor">
    <cofactor evidence="1">
        <name>heme</name>
        <dbReference type="ChEBI" id="CHEBI:30413"/>
    </cofactor>
</comment>
<dbReference type="PANTHER" id="PTHR24300">
    <property type="entry name" value="CYTOCHROME P450 508A4-RELATED"/>
    <property type="match status" value="1"/>
</dbReference>
<evidence type="ECO:0000256" key="7">
    <source>
        <dbReference type="ARBA" id="ARBA00022723"/>
    </source>
</evidence>
<evidence type="ECO:0000256" key="6">
    <source>
        <dbReference type="ARBA" id="ARBA00022617"/>
    </source>
</evidence>
<keyword evidence="8" id="KW-0256">Endoplasmic reticulum</keyword>
<accession>A0A8J2K4B6</accession>
<dbReference type="Pfam" id="PF00067">
    <property type="entry name" value="p450"/>
    <property type="match status" value="1"/>
</dbReference>
<evidence type="ECO:0000256" key="4">
    <source>
        <dbReference type="ARBA" id="ARBA00004406"/>
    </source>
</evidence>
<evidence type="ECO:0000256" key="8">
    <source>
        <dbReference type="ARBA" id="ARBA00022824"/>
    </source>
</evidence>
<dbReference type="GO" id="GO:0016712">
    <property type="term" value="F:oxidoreductase activity, acting on paired donors, with incorporation or reduction of molecular oxygen, reduced flavin or flavoprotein as one donor, and incorporation of one atom of oxygen"/>
    <property type="evidence" value="ECO:0007669"/>
    <property type="project" value="TreeGrafter"/>
</dbReference>
<keyword evidence="6" id="KW-0349">Heme</keyword>
<protein>
    <recommendedName>
        <fullName evidence="16">Cytochrome P450</fullName>
    </recommendedName>
</protein>